<dbReference type="EMBL" id="MNTG01000030">
    <property type="protein sequence ID" value="OLA37492.1"/>
    <property type="molecule type" value="Genomic_DNA"/>
</dbReference>
<organism evidence="1 2">
    <name type="scientific">Phascolarctobacterium succinatutens</name>
    <dbReference type="NCBI Taxonomy" id="626940"/>
    <lineage>
        <taxon>Bacteria</taxon>
        <taxon>Bacillati</taxon>
        <taxon>Bacillota</taxon>
        <taxon>Negativicutes</taxon>
        <taxon>Acidaminococcales</taxon>
        <taxon>Acidaminococcaceae</taxon>
        <taxon>Phascolarctobacterium</taxon>
    </lineage>
</organism>
<proteinExistence type="predicted"/>
<accession>A0A1Q6R536</accession>
<reference evidence="1 2" key="1">
    <citation type="journal article" date="2016" name="Nat. Biotechnol.">
        <title>Measurement of bacterial replication rates in microbial communities.</title>
        <authorList>
            <person name="Brown C.T."/>
            <person name="Olm M.R."/>
            <person name="Thomas B.C."/>
            <person name="Banfield J.F."/>
        </authorList>
    </citation>
    <scope>NUCLEOTIDE SEQUENCE [LARGE SCALE GENOMIC DNA]</scope>
    <source>
        <strain evidence="1">46_33</strain>
    </source>
</reference>
<evidence type="ECO:0000313" key="2">
    <source>
        <dbReference type="Proteomes" id="UP000186777"/>
    </source>
</evidence>
<dbReference type="AlphaFoldDB" id="A0A1Q6R536"/>
<sequence>MKFISYDGSWPNLCRGVLIVEKDGKQYSIYGALLSGGYCGFGPDWEEEVEEGPWVIIPDKLPDELKGDVAELEELVNANVPFGCCGGCL</sequence>
<evidence type="ECO:0000313" key="1">
    <source>
        <dbReference type="EMBL" id="OLA37492.1"/>
    </source>
</evidence>
<dbReference type="STRING" id="626940.BHW43_06605"/>
<protein>
    <submittedName>
        <fullName evidence="1">Uncharacterized protein</fullName>
    </submittedName>
</protein>
<dbReference type="RefSeq" id="WP_303679970.1">
    <property type="nucleotide sequence ID" value="NZ_MNTG01000030.1"/>
</dbReference>
<comment type="caution">
    <text evidence="1">The sequence shown here is derived from an EMBL/GenBank/DDBJ whole genome shotgun (WGS) entry which is preliminary data.</text>
</comment>
<name>A0A1Q6R536_9FIRM</name>
<gene>
    <name evidence="1" type="ORF">BHW43_06605</name>
</gene>
<dbReference type="Proteomes" id="UP000186777">
    <property type="component" value="Unassembled WGS sequence"/>
</dbReference>